<dbReference type="AlphaFoldDB" id="A0A1R2C087"/>
<sequence length="336" mass="38720">MSDIYCLSSMAKGKKHPFDLCNGDSFKNSHFVKRGKSELGTRITLKKYNISAGQGMNRLGNIQEKFDSELGSKVESHFFNFSGKECNNSTPIKYFSAQSLPITQQDKSKNNKKFIKDLTKLLEKTETSPLKFDMCKQALNHIGQKDAKLGKLLKIIGSEYENYIQSLSQMLEKTTEMLKQMEFEVKKSENEINKIKAQNSDLNIKLQKIHSKYNTLVIKFEEFGEKIIDKKEGNLEKLYEQTIQILEKESLYYKEKAVKMMKLLLNLEKKGYPIDSIYKNEVSQKLKFNSGKCNVFEEISFEAGSKDKFVPLEKIQNFNTSSLSQKNSEIFSTKEN</sequence>
<gene>
    <name evidence="2" type="ORF">SteCoe_16902</name>
</gene>
<dbReference type="EMBL" id="MPUH01000341">
    <property type="protein sequence ID" value="OMJ82426.1"/>
    <property type="molecule type" value="Genomic_DNA"/>
</dbReference>
<reference evidence="2 3" key="1">
    <citation type="submission" date="2016-11" db="EMBL/GenBank/DDBJ databases">
        <title>The macronuclear genome of Stentor coeruleus: a giant cell with tiny introns.</title>
        <authorList>
            <person name="Slabodnick M."/>
            <person name="Ruby J.G."/>
            <person name="Reiff S.B."/>
            <person name="Swart E.C."/>
            <person name="Gosai S."/>
            <person name="Prabakaran S."/>
            <person name="Witkowska E."/>
            <person name="Larue G.E."/>
            <person name="Fisher S."/>
            <person name="Freeman R.M."/>
            <person name="Gunawardena J."/>
            <person name="Chu W."/>
            <person name="Stover N.A."/>
            <person name="Gregory B.D."/>
            <person name="Nowacki M."/>
            <person name="Derisi J."/>
            <person name="Roy S.W."/>
            <person name="Marshall W.F."/>
            <person name="Sood P."/>
        </authorList>
    </citation>
    <scope>NUCLEOTIDE SEQUENCE [LARGE SCALE GENOMIC DNA]</scope>
    <source>
        <strain evidence="2">WM001</strain>
    </source>
</reference>
<evidence type="ECO:0008006" key="4">
    <source>
        <dbReference type="Google" id="ProtNLM"/>
    </source>
</evidence>
<proteinExistence type="predicted"/>
<organism evidence="2 3">
    <name type="scientific">Stentor coeruleus</name>
    <dbReference type="NCBI Taxonomy" id="5963"/>
    <lineage>
        <taxon>Eukaryota</taxon>
        <taxon>Sar</taxon>
        <taxon>Alveolata</taxon>
        <taxon>Ciliophora</taxon>
        <taxon>Postciliodesmatophora</taxon>
        <taxon>Heterotrichea</taxon>
        <taxon>Heterotrichida</taxon>
        <taxon>Stentoridae</taxon>
        <taxon>Stentor</taxon>
    </lineage>
</organism>
<protein>
    <recommendedName>
        <fullName evidence="4">Translin-associated factor X-interacting protein 1 N-terminal domain-containing protein</fullName>
    </recommendedName>
</protein>
<evidence type="ECO:0000256" key="1">
    <source>
        <dbReference type="SAM" id="Coils"/>
    </source>
</evidence>
<feature type="coiled-coil region" evidence="1">
    <location>
        <begin position="164"/>
        <end position="205"/>
    </location>
</feature>
<evidence type="ECO:0000313" key="2">
    <source>
        <dbReference type="EMBL" id="OMJ82426.1"/>
    </source>
</evidence>
<evidence type="ECO:0000313" key="3">
    <source>
        <dbReference type="Proteomes" id="UP000187209"/>
    </source>
</evidence>
<keyword evidence="3" id="KW-1185">Reference proteome</keyword>
<dbReference type="Proteomes" id="UP000187209">
    <property type="component" value="Unassembled WGS sequence"/>
</dbReference>
<keyword evidence="1" id="KW-0175">Coiled coil</keyword>
<name>A0A1R2C087_9CILI</name>
<comment type="caution">
    <text evidence="2">The sequence shown here is derived from an EMBL/GenBank/DDBJ whole genome shotgun (WGS) entry which is preliminary data.</text>
</comment>
<accession>A0A1R2C087</accession>